<dbReference type="Proteomes" id="UP000054995">
    <property type="component" value="Unassembled WGS sequence"/>
</dbReference>
<dbReference type="AlphaFoldDB" id="A0A0V1FPQ3"/>
<accession>A0A0V1FPQ3</accession>
<evidence type="ECO:0000313" key="1">
    <source>
        <dbReference type="EMBL" id="KRY88057.1"/>
    </source>
</evidence>
<protein>
    <submittedName>
        <fullName evidence="1">Uncharacterized protein</fullName>
    </submittedName>
</protein>
<dbReference type="OrthoDB" id="10479378at2759"/>
<dbReference type="EMBL" id="JYDT01000046">
    <property type="protein sequence ID" value="KRY88057.1"/>
    <property type="molecule type" value="Genomic_DNA"/>
</dbReference>
<name>A0A0V1FPQ3_TRIPS</name>
<sequence>MKVSSVRVRVFVCSAPATFTRTRMARPCLLQTMAVDFVWPGLTGTVIYCLSGKQPLHREEID</sequence>
<organism evidence="1 2">
    <name type="scientific">Trichinella pseudospiralis</name>
    <name type="common">Parasitic roundworm</name>
    <dbReference type="NCBI Taxonomy" id="6337"/>
    <lineage>
        <taxon>Eukaryota</taxon>
        <taxon>Metazoa</taxon>
        <taxon>Ecdysozoa</taxon>
        <taxon>Nematoda</taxon>
        <taxon>Enoplea</taxon>
        <taxon>Dorylaimia</taxon>
        <taxon>Trichinellida</taxon>
        <taxon>Trichinellidae</taxon>
        <taxon>Trichinella</taxon>
    </lineage>
</organism>
<comment type="caution">
    <text evidence="1">The sequence shown here is derived from an EMBL/GenBank/DDBJ whole genome shotgun (WGS) entry which is preliminary data.</text>
</comment>
<keyword evidence="2" id="KW-1185">Reference proteome</keyword>
<proteinExistence type="predicted"/>
<gene>
    <name evidence="1" type="ORF">T4D_9416</name>
</gene>
<reference evidence="1 2" key="1">
    <citation type="submission" date="2015-01" db="EMBL/GenBank/DDBJ databases">
        <title>Evolution of Trichinella species and genotypes.</title>
        <authorList>
            <person name="Korhonen P.K."/>
            <person name="Edoardo P."/>
            <person name="Giuseppe L.R."/>
            <person name="Gasser R.B."/>
        </authorList>
    </citation>
    <scope>NUCLEOTIDE SEQUENCE [LARGE SCALE GENOMIC DNA]</scope>
    <source>
        <strain evidence="1">ISS470</strain>
    </source>
</reference>
<evidence type="ECO:0000313" key="2">
    <source>
        <dbReference type="Proteomes" id="UP000054995"/>
    </source>
</evidence>